<feature type="domain" description="DUF7691" evidence="1">
    <location>
        <begin position="1"/>
        <end position="203"/>
    </location>
</feature>
<evidence type="ECO:0000313" key="3">
    <source>
        <dbReference type="Proteomes" id="UP000277766"/>
    </source>
</evidence>
<organism evidence="2 3">
    <name type="scientific">Deinococcus radiophilus</name>
    <dbReference type="NCBI Taxonomy" id="32062"/>
    <lineage>
        <taxon>Bacteria</taxon>
        <taxon>Thermotogati</taxon>
        <taxon>Deinococcota</taxon>
        <taxon>Deinococci</taxon>
        <taxon>Deinococcales</taxon>
        <taxon>Deinococcaceae</taxon>
        <taxon>Deinococcus</taxon>
    </lineage>
</organism>
<proteinExistence type="predicted"/>
<dbReference type="RefSeq" id="WP_126352363.1">
    <property type="nucleotide sequence ID" value="NZ_CP086381.1"/>
</dbReference>
<gene>
    <name evidence="2" type="ORF">EJ104_08830</name>
</gene>
<dbReference type="InterPro" id="IPR056108">
    <property type="entry name" value="DUF7691"/>
</dbReference>
<dbReference type="OrthoDB" id="292401at2"/>
<name>A0A3S0KA42_9DEIO</name>
<keyword evidence="3" id="KW-1185">Reference proteome</keyword>
<reference evidence="2 3" key="1">
    <citation type="submission" date="2018-12" db="EMBL/GenBank/DDBJ databases">
        <title>Deinococcus radiophilus ATCC 27603 genome sequencing and assembly.</title>
        <authorList>
            <person name="Maclea K.S."/>
            <person name="Maynard C.R."/>
        </authorList>
    </citation>
    <scope>NUCLEOTIDE SEQUENCE [LARGE SCALE GENOMIC DNA]</scope>
    <source>
        <strain evidence="2 3">ATCC 27603</strain>
    </source>
</reference>
<dbReference type="AlphaFoldDB" id="A0A3S0KA42"/>
<protein>
    <recommendedName>
        <fullName evidence="1">DUF7691 domain-containing protein</fullName>
    </recommendedName>
</protein>
<comment type="caution">
    <text evidence="2">The sequence shown here is derived from an EMBL/GenBank/DDBJ whole genome shotgun (WGS) entry which is preliminary data.</text>
</comment>
<evidence type="ECO:0000313" key="2">
    <source>
        <dbReference type="EMBL" id="RTR26090.1"/>
    </source>
</evidence>
<dbReference type="Pfam" id="PF24740">
    <property type="entry name" value="DUF7691"/>
    <property type="match status" value="1"/>
</dbReference>
<dbReference type="Proteomes" id="UP000277766">
    <property type="component" value="Unassembled WGS sequence"/>
</dbReference>
<dbReference type="EMBL" id="RXPE01000018">
    <property type="protein sequence ID" value="RTR26090.1"/>
    <property type="molecule type" value="Genomic_DNA"/>
</dbReference>
<evidence type="ECO:0000259" key="1">
    <source>
        <dbReference type="Pfam" id="PF24740"/>
    </source>
</evidence>
<accession>A0A3S0KA42</accession>
<sequence>MSSILQPYAVPLNDLRNMIGSGDVHTFVDLHSRYYADLLELDEQLDGSSDAVPAAAEDLLHDLIHRPEVPRPQATAERAKLLYILELMCRRAGKALSNRAWSGFRESWATVIDGHLTSNRVAFRTQNLLGGTPPLGLYAADDYPGVSSLTPEQCQAALDELLPLSPPQPGDGQGEDMAESLAEVRDWLKTCAEGGQHLICFFY</sequence>